<evidence type="ECO:0000313" key="2">
    <source>
        <dbReference type="EMBL" id="PSS37380.1"/>
    </source>
</evidence>
<dbReference type="AlphaFoldDB" id="A0A2R6S509"/>
<accession>A0A2R6S509</accession>
<feature type="non-terminal residue" evidence="2">
    <location>
        <position position="436"/>
    </location>
</feature>
<organism evidence="2 3">
    <name type="scientific">Hermanssonia centrifuga</name>
    <dbReference type="NCBI Taxonomy" id="98765"/>
    <lineage>
        <taxon>Eukaryota</taxon>
        <taxon>Fungi</taxon>
        <taxon>Dikarya</taxon>
        <taxon>Basidiomycota</taxon>
        <taxon>Agaricomycotina</taxon>
        <taxon>Agaricomycetes</taxon>
        <taxon>Polyporales</taxon>
        <taxon>Meruliaceae</taxon>
        <taxon>Hermanssonia</taxon>
    </lineage>
</organism>
<evidence type="ECO:0000313" key="3">
    <source>
        <dbReference type="Proteomes" id="UP000186601"/>
    </source>
</evidence>
<feature type="region of interest" description="Disordered" evidence="1">
    <location>
        <begin position="271"/>
        <end position="436"/>
    </location>
</feature>
<feature type="compositionally biased region" description="Basic and acidic residues" evidence="1">
    <location>
        <begin position="328"/>
        <end position="339"/>
    </location>
</feature>
<evidence type="ECO:0000256" key="1">
    <source>
        <dbReference type="SAM" id="MobiDB-lite"/>
    </source>
</evidence>
<feature type="compositionally biased region" description="Basic and acidic residues" evidence="1">
    <location>
        <begin position="418"/>
        <end position="428"/>
    </location>
</feature>
<gene>
    <name evidence="2" type="ORF">PHLCEN_2v782</name>
</gene>
<proteinExistence type="predicted"/>
<reference evidence="2 3" key="1">
    <citation type="submission" date="2018-02" db="EMBL/GenBank/DDBJ databases">
        <title>Genome sequence of the basidiomycete white-rot fungus Phlebia centrifuga.</title>
        <authorList>
            <person name="Granchi Z."/>
            <person name="Peng M."/>
            <person name="de Vries R.P."/>
            <person name="Hilden K."/>
            <person name="Makela M.R."/>
            <person name="Grigoriev I."/>
            <person name="Riley R."/>
        </authorList>
    </citation>
    <scope>NUCLEOTIDE SEQUENCE [LARGE SCALE GENOMIC DNA]</scope>
    <source>
        <strain evidence="2 3">FBCC195</strain>
    </source>
</reference>
<name>A0A2R6S509_9APHY</name>
<feature type="compositionally biased region" description="Polar residues" evidence="1">
    <location>
        <begin position="383"/>
        <end position="400"/>
    </location>
</feature>
<dbReference type="EMBL" id="MLYV02000051">
    <property type="protein sequence ID" value="PSS37380.1"/>
    <property type="molecule type" value="Genomic_DNA"/>
</dbReference>
<sequence length="436" mass="47595">MKMRPRPPSAEGSPPTAFLNLIKLISGHITPAISTWPSCAKAQPGICQRSLDAHERFADDGERDLAQQATIQPFHPFNINPLPPSETPQHREFLVPKPAQSPKAKSRSMWLKTQHSSQDVYGRDLLVGQSYFIGTRPTTRHMQQSIHKVASISSYATKLIHRQPKPIGGPDSTISQPPKRHTVTEGPTRKMRPIATYAHSTVHSLYTHTIRGPFPVGPPIGAHKAPAATTYADSISDIDTTVSSRKLSELGPAISRAPTKDKDKALEDQAGESRLCIDGHPVGPPKGSRKPTRATSILESISSVDSTQSLPKLKPTRRKPIAPRPNGKGKEREENKLSELEPVISRAPTKDKDKALEDQAGESRLCIDGHPVGPPKGSRKPTRATSILESISSVDSTQSLPKLKPTRRKPIAPRPNGKGKEREEKADDAPWLAEPP</sequence>
<dbReference type="Proteomes" id="UP000186601">
    <property type="component" value="Unassembled WGS sequence"/>
</dbReference>
<feature type="region of interest" description="Disordered" evidence="1">
    <location>
        <begin position="167"/>
        <end position="186"/>
    </location>
</feature>
<comment type="caution">
    <text evidence="2">The sequence shown here is derived from an EMBL/GenBank/DDBJ whole genome shotgun (WGS) entry which is preliminary data.</text>
</comment>
<feature type="compositionally biased region" description="Basic and acidic residues" evidence="1">
    <location>
        <begin position="348"/>
        <end position="357"/>
    </location>
</feature>
<protein>
    <submittedName>
        <fullName evidence="2">Uncharacterized protein</fullName>
    </submittedName>
</protein>
<feature type="compositionally biased region" description="Polar residues" evidence="1">
    <location>
        <begin position="293"/>
        <end position="310"/>
    </location>
</feature>
<keyword evidence="3" id="KW-1185">Reference proteome</keyword>